<evidence type="ECO:0000313" key="1">
    <source>
        <dbReference type="EMBL" id="WTU38582.1"/>
    </source>
</evidence>
<reference evidence="1" key="1">
    <citation type="submission" date="2022-10" db="EMBL/GenBank/DDBJ databases">
        <title>The complete genomes of actinobacterial strains from the NBC collection.</title>
        <authorList>
            <person name="Joergensen T.S."/>
            <person name="Alvarez Arevalo M."/>
            <person name="Sterndorff E.B."/>
            <person name="Faurdal D."/>
            <person name="Vuksanovic O."/>
            <person name="Mourched A.-S."/>
            <person name="Charusanti P."/>
            <person name="Shaw S."/>
            <person name="Blin K."/>
            <person name="Weber T."/>
        </authorList>
    </citation>
    <scope>NUCLEOTIDE SEQUENCE</scope>
    <source>
        <strain evidence="1">NBC_00060</strain>
    </source>
</reference>
<protein>
    <submittedName>
        <fullName evidence="1">Uncharacterized protein</fullName>
    </submittedName>
</protein>
<accession>A0AAU2GRX7</accession>
<dbReference type="Gene3D" id="3.30.565.10">
    <property type="entry name" value="Histidine kinase-like ATPase, C-terminal domain"/>
    <property type="match status" value="1"/>
</dbReference>
<dbReference type="SUPFAM" id="SSF55874">
    <property type="entry name" value="ATPase domain of HSP90 chaperone/DNA topoisomerase II/histidine kinase"/>
    <property type="match status" value="1"/>
</dbReference>
<dbReference type="InterPro" id="IPR036890">
    <property type="entry name" value="HATPase_C_sf"/>
</dbReference>
<name>A0AAU2GRX7_9ACTN</name>
<dbReference type="EMBL" id="CP108253">
    <property type="protein sequence ID" value="WTU38582.1"/>
    <property type="molecule type" value="Genomic_DNA"/>
</dbReference>
<gene>
    <name evidence="1" type="ORF">OHV25_02875</name>
</gene>
<organism evidence="1">
    <name type="scientific">Streptomyces sp. NBC_00060</name>
    <dbReference type="NCBI Taxonomy" id="2975636"/>
    <lineage>
        <taxon>Bacteria</taxon>
        <taxon>Bacillati</taxon>
        <taxon>Actinomycetota</taxon>
        <taxon>Actinomycetes</taxon>
        <taxon>Kitasatosporales</taxon>
        <taxon>Streptomycetaceae</taxon>
        <taxon>Streptomyces</taxon>
    </lineage>
</organism>
<proteinExistence type="predicted"/>
<sequence length="58" mass="5804">MARSRGPRTQAIPGSGLGPAIVHDLVTADHGTVFAAAAPDGGAEVGFRLPPHDPVGCM</sequence>
<dbReference type="AlphaFoldDB" id="A0AAU2GRX7"/>